<proteinExistence type="predicted"/>
<keyword evidence="2" id="KW-0812">Transmembrane</keyword>
<evidence type="ECO:0000313" key="4">
    <source>
        <dbReference type="Proteomes" id="UP000177167"/>
    </source>
</evidence>
<accession>A0A1F8FC52</accession>
<evidence type="ECO:0000313" key="3">
    <source>
        <dbReference type="EMBL" id="OGN10764.1"/>
    </source>
</evidence>
<feature type="region of interest" description="Disordered" evidence="1">
    <location>
        <begin position="308"/>
        <end position="342"/>
    </location>
</feature>
<dbReference type="Proteomes" id="UP000177167">
    <property type="component" value="Unassembled WGS sequence"/>
</dbReference>
<feature type="compositionally biased region" description="Polar residues" evidence="1">
    <location>
        <begin position="331"/>
        <end position="342"/>
    </location>
</feature>
<keyword evidence="2" id="KW-0472">Membrane</keyword>
<gene>
    <name evidence="3" type="ORF">A3J46_01945</name>
</gene>
<organism evidence="3 4">
    <name type="scientific">Candidatus Yanofskybacteria bacterium RIFCSPHIGHO2_02_FULL_41_11</name>
    <dbReference type="NCBI Taxonomy" id="1802675"/>
    <lineage>
        <taxon>Bacteria</taxon>
        <taxon>Candidatus Yanofskyibacteriota</taxon>
    </lineage>
</organism>
<evidence type="ECO:0000256" key="2">
    <source>
        <dbReference type="SAM" id="Phobius"/>
    </source>
</evidence>
<dbReference type="EMBL" id="MGJP01000002">
    <property type="protein sequence ID" value="OGN10764.1"/>
    <property type="molecule type" value="Genomic_DNA"/>
</dbReference>
<name>A0A1F8FC52_9BACT</name>
<reference evidence="3 4" key="1">
    <citation type="journal article" date="2016" name="Nat. Commun.">
        <title>Thousands of microbial genomes shed light on interconnected biogeochemical processes in an aquifer system.</title>
        <authorList>
            <person name="Anantharaman K."/>
            <person name="Brown C.T."/>
            <person name="Hug L.A."/>
            <person name="Sharon I."/>
            <person name="Castelle C.J."/>
            <person name="Probst A.J."/>
            <person name="Thomas B.C."/>
            <person name="Singh A."/>
            <person name="Wilkins M.J."/>
            <person name="Karaoz U."/>
            <person name="Brodie E.L."/>
            <person name="Williams K.H."/>
            <person name="Hubbard S.S."/>
            <person name="Banfield J.F."/>
        </authorList>
    </citation>
    <scope>NUCLEOTIDE SEQUENCE [LARGE SCALE GENOMIC DNA]</scope>
</reference>
<keyword evidence="2" id="KW-1133">Transmembrane helix</keyword>
<protein>
    <submittedName>
        <fullName evidence="3">Uncharacterized protein</fullName>
    </submittedName>
</protein>
<sequence length="342" mass="36922">MQNENYNQTPEDVSEEEMVYEPEVKRDYLIPASILISSVILAGAWIYTTGLKAQTQQKTSIASSQDKAAPVSELENKVLPSQGIELPVVWGDLGAKLVSTGVIDVDKFKAIYEQRGAFTDEYKNLLLGESNGKLKMTSANSGYLLNLLWALGLANKNPILDTGEMVNPAYGGAGNFASTGGWTIAKGSPMNHYSQHKFFNLTAEQQALVDKVSRGIYRPCCGNSTHFPDCNHGMAMLGILELMASQGVSEQDMWKTALAVNSHWFPNNYLTIATYMKAKGVDWKDVNPQEMLGINYSSSRGYANIASQVTQPQQSGGSSGSGCGADAGAPVQQQSQQPGCGI</sequence>
<comment type="caution">
    <text evidence="3">The sequence shown here is derived from an EMBL/GenBank/DDBJ whole genome shotgun (WGS) entry which is preliminary data.</text>
</comment>
<feature type="transmembrane region" description="Helical" evidence="2">
    <location>
        <begin position="28"/>
        <end position="48"/>
    </location>
</feature>
<evidence type="ECO:0000256" key="1">
    <source>
        <dbReference type="SAM" id="MobiDB-lite"/>
    </source>
</evidence>
<dbReference type="AlphaFoldDB" id="A0A1F8FC52"/>